<keyword evidence="4" id="KW-0378">Hydrolase</keyword>
<comment type="pathway">
    <text evidence="1">Glycan metabolism; pectin degradation; 2-dehydro-3-deoxy-D-gluconate from pectin: step 1/5.</text>
</comment>
<evidence type="ECO:0000313" key="9">
    <source>
        <dbReference type="Proteomes" id="UP000658997"/>
    </source>
</evidence>
<evidence type="ECO:0000256" key="3">
    <source>
        <dbReference type="ARBA" id="ARBA00013229"/>
    </source>
</evidence>
<dbReference type="EMBL" id="ULHB01000003">
    <property type="protein sequence ID" value="SYW74897.1"/>
    <property type="molecule type" value="Genomic_DNA"/>
</dbReference>
<evidence type="ECO:0000256" key="1">
    <source>
        <dbReference type="ARBA" id="ARBA00005184"/>
    </source>
</evidence>
<gene>
    <name evidence="8" type="ORF">UBRO2_00307</name>
</gene>
<keyword evidence="9" id="KW-1185">Reference proteome</keyword>
<name>A0A8H8QGP8_9BASI</name>
<comment type="similarity">
    <text evidence="2">Belongs to the pectinesterase family.</text>
</comment>
<protein>
    <recommendedName>
        <fullName evidence="3">pectinesterase</fullName>
        <ecNumber evidence="3">3.1.1.11</ecNumber>
    </recommendedName>
</protein>
<feature type="chain" id="PRO_5034409939" description="pectinesterase" evidence="6">
    <location>
        <begin position="24"/>
        <end position="414"/>
    </location>
</feature>
<dbReference type="UniPathway" id="UPA00545">
    <property type="reaction ID" value="UER00823"/>
</dbReference>
<evidence type="ECO:0000256" key="6">
    <source>
        <dbReference type="SAM" id="SignalP"/>
    </source>
</evidence>
<dbReference type="PANTHER" id="PTHR31321">
    <property type="entry name" value="ACYL-COA THIOESTER HYDROLASE YBHC-RELATED"/>
    <property type="match status" value="1"/>
</dbReference>
<dbReference type="AlphaFoldDB" id="A0A8H8QGP8"/>
<dbReference type="Proteomes" id="UP000658997">
    <property type="component" value="Unassembled WGS sequence"/>
</dbReference>
<dbReference type="InterPro" id="IPR000070">
    <property type="entry name" value="Pectinesterase_cat"/>
</dbReference>
<keyword evidence="5" id="KW-0063">Aspartyl esterase</keyword>
<organism evidence="8 9">
    <name type="scientific">Ustilago bromivora</name>
    <dbReference type="NCBI Taxonomy" id="307758"/>
    <lineage>
        <taxon>Eukaryota</taxon>
        <taxon>Fungi</taxon>
        <taxon>Dikarya</taxon>
        <taxon>Basidiomycota</taxon>
        <taxon>Ustilaginomycotina</taxon>
        <taxon>Ustilaginomycetes</taxon>
        <taxon>Ustilaginales</taxon>
        <taxon>Ustilaginaceae</taxon>
        <taxon>Ustilago</taxon>
    </lineage>
</organism>
<feature type="signal peptide" evidence="6">
    <location>
        <begin position="1"/>
        <end position="23"/>
    </location>
</feature>
<reference evidence="8" key="1">
    <citation type="submission" date="2018-08" db="EMBL/GenBank/DDBJ databases">
        <authorList>
            <person name="Guldener U."/>
        </authorList>
    </citation>
    <scope>NUCLEOTIDE SEQUENCE</scope>
    <source>
        <strain evidence="8">UB2</strain>
    </source>
</reference>
<accession>A0A8H8QGP8</accession>
<dbReference type="InterPro" id="IPR012334">
    <property type="entry name" value="Pectin_lyas_fold"/>
</dbReference>
<dbReference type="GO" id="GO:0042545">
    <property type="term" value="P:cell wall modification"/>
    <property type="evidence" value="ECO:0007669"/>
    <property type="project" value="InterPro"/>
</dbReference>
<comment type="caution">
    <text evidence="8">The sequence shown here is derived from an EMBL/GenBank/DDBJ whole genome shotgun (WGS) entry which is preliminary data.</text>
</comment>
<dbReference type="Gene3D" id="2.160.20.10">
    <property type="entry name" value="Single-stranded right-handed beta-helix, Pectin lyase-like"/>
    <property type="match status" value="1"/>
</dbReference>
<evidence type="ECO:0000256" key="4">
    <source>
        <dbReference type="ARBA" id="ARBA00022801"/>
    </source>
</evidence>
<keyword evidence="6" id="KW-0732">Signal</keyword>
<evidence type="ECO:0000259" key="7">
    <source>
        <dbReference type="Pfam" id="PF01095"/>
    </source>
</evidence>
<dbReference type="InterPro" id="IPR011050">
    <property type="entry name" value="Pectin_lyase_fold/virulence"/>
</dbReference>
<dbReference type="EC" id="3.1.1.11" evidence="3"/>
<dbReference type="GO" id="GO:0045490">
    <property type="term" value="P:pectin catabolic process"/>
    <property type="evidence" value="ECO:0007669"/>
    <property type="project" value="UniProtKB-UniPathway"/>
</dbReference>
<evidence type="ECO:0000313" key="8">
    <source>
        <dbReference type="EMBL" id="SYW74897.1"/>
    </source>
</evidence>
<sequence length="414" mass="45769">MLSHSYFLACFITLNFLSNWGRAASVYEEDLHVSNSFKSFLDGKCQAPKSPGIDPLSGCPKDTIFAFGLKTRRVATTNKANISCRADALIAMISMATPFRLHSPDNGTLTNILIDEGIYHEKVIVRRISPTTFAGVTPNNRDPSANRVQVWQSSYVNQSDPTSTMHNCDAVVLGIGTGAAASNSDFKAYNINFVQRQFFKGQEVTQYQLGPAAALCVQNSNASFYGCGFSSFQDTIYVGPRSQAFFFKSTVKGMTDQLYGQGKAWLEQVSLLSRGCGGGITAWRGDPQDPLVGVYISNSNIIRSPDASTLKPMEKACYLGRPWNIYSHSTYLNTYMSNIIADAGFKVWAKRQSNFDPRLTRFAEYRSSGPGGYMGNRDYTLERALTDKEAKGITYKKVFGGSTPWIDSKTMKNW</sequence>
<dbReference type="Pfam" id="PF01095">
    <property type="entry name" value="Pectinesterase"/>
    <property type="match status" value="1"/>
</dbReference>
<feature type="domain" description="Pectinesterase catalytic" evidence="7">
    <location>
        <begin position="210"/>
        <end position="397"/>
    </location>
</feature>
<proteinExistence type="inferred from homology"/>
<dbReference type="SUPFAM" id="SSF51126">
    <property type="entry name" value="Pectin lyase-like"/>
    <property type="match status" value="1"/>
</dbReference>
<evidence type="ECO:0000256" key="2">
    <source>
        <dbReference type="ARBA" id="ARBA00008891"/>
    </source>
</evidence>
<dbReference type="PANTHER" id="PTHR31321:SF137">
    <property type="entry name" value="PECTIN METHYL ESTERASE (EUROFUNG)"/>
    <property type="match status" value="1"/>
</dbReference>
<evidence type="ECO:0000256" key="5">
    <source>
        <dbReference type="ARBA" id="ARBA00023085"/>
    </source>
</evidence>
<dbReference type="GO" id="GO:0030599">
    <property type="term" value="F:pectinesterase activity"/>
    <property type="evidence" value="ECO:0007669"/>
    <property type="project" value="UniProtKB-EC"/>
</dbReference>